<comment type="function">
    <text evidence="9">May be a proton symporter involved in the uptake of osmolytes such as proline and glycine betaine.</text>
</comment>
<comment type="subcellular location">
    <subcellularLocation>
        <location evidence="1">Cell membrane</location>
        <topology evidence="1">Multi-pass membrane protein</topology>
    </subcellularLocation>
</comment>
<evidence type="ECO:0000256" key="2">
    <source>
        <dbReference type="ARBA" id="ARBA00008240"/>
    </source>
</evidence>
<dbReference type="InterPro" id="IPR036259">
    <property type="entry name" value="MFS_trans_sf"/>
</dbReference>
<evidence type="ECO:0000256" key="8">
    <source>
        <dbReference type="ARBA" id="ARBA00023136"/>
    </source>
</evidence>
<evidence type="ECO:0000256" key="5">
    <source>
        <dbReference type="ARBA" id="ARBA00022692"/>
    </source>
</evidence>
<gene>
    <name evidence="13" type="ORF">CHM34_04565</name>
</gene>
<dbReference type="CDD" id="cd17369">
    <property type="entry name" value="MFS_ShiA_like"/>
    <property type="match status" value="1"/>
</dbReference>
<feature type="transmembrane region" description="Helical" evidence="11">
    <location>
        <begin position="97"/>
        <end position="121"/>
    </location>
</feature>
<organism evidence="13 14">
    <name type="scientific">Paludifilum halophilum</name>
    <dbReference type="NCBI Taxonomy" id="1642702"/>
    <lineage>
        <taxon>Bacteria</taxon>
        <taxon>Bacillati</taxon>
        <taxon>Bacillota</taxon>
        <taxon>Bacilli</taxon>
        <taxon>Bacillales</taxon>
        <taxon>Thermoactinomycetaceae</taxon>
        <taxon>Paludifilum</taxon>
    </lineage>
</organism>
<evidence type="ECO:0000259" key="12">
    <source>
        <dbReference type="PROSITE" id="PS50850"/>
    </source>
</evidence>
<dbReference type="AlphaFoldDB" id="A0A235B9R5"/>
<reference evidence="13 14" key="1">
    <citation type="submission" date="2017-07" db="EMBL/GenBank/DDBJ databases">
        <title>The genome sequence of Paludifilum halophilum highlights mechanisms for microbial adaptation to high salt environemnts.</title>
        <authorList>
            <person name="Belbahri L."/>
        </authorList>
    </citation>
    <scope>NUCLEOTIDE SEQUENCE [LARGE SCALE GENOMIC DNA]</scope>
    <source>
        <strain evidence="13 14">DSM 102817</strain>
    </source>
</reference>
<evidence type="ECO:0000313" key="13">
    <source>
        <dbReference type="EMBL" id="OYD09048.1"/>
    </source>
</evidence>
<feature type="transmembrane region" description="Helical" evidence="11">
    <location>
        <begin position="196"/>
        <end position="215"/>
    </location>
</feature>
<feature type="transmembrane region" description="Helical" evidence="11">
    <location>
        <begin position="162"/>
        <end position="184"/>
    </location>
</feature>
<dbReference type="InterPro" id="IPR005829">
    <property type="entry name" value="Sugar_transporter_CS"/>
</dbReference>
<keyword evidence="3" id="KW-0813">Transport</keyword>
<dbReference type="PROSITE" id="PS50850">
    <property type="entry name" value="MFS"/>
    <property type="match status" value="1"/>
</dbReference>
<accession>A0A235B9R5</accession>
<evidence type="ECO:0000256" key="4">
    <source>
        <dbReference type="ARBA" id="ARBA00022475"/>
    </source>
</evidence>
<comment type="similarity">
    <text evidence="2">Belongs to the major facilitator superfamily. Metabolite:H+ Symporter (MHS) family (TC 2.A.1.6) family.</text>
</comment>
<evidence type="ECO:0000313" key="14">
    <source>
        <dbReference type="Proteomes" id="UP000215459"/>
    </source>
</evidence>
<keyword evidence="4" id="KW-1003">Cell membrane</keyword>
<feature type="transmembrane region" description="Helical" evidence="11">
    <location>
        <begin position="127"/>
        <end position="150"/>
    </location>
</feature>
<feature type="transmembrane region" description="Helical" evidence="11">
    <location>
        <begin position="378"/>
        <end position="402"/>
    </location>
</feature>
<dbReference type="GO" id="GO:0015293">
    <property type="term" value="F:symporter activity"/>
    <property type="evidence" value="ECO:0007669"/>
    <property type="project" value="UniProtKB-KW"/>
</dbReference>
<protein>
    <recommendedName>
        <fullName evidence="10">Putative proline/betaine transporter</fullName>
    </recommendedName>
</protein>
<dbReference type="SUPFAM" id="SSF103473">
    <property type="entry name" value="MFS general substrate transporter"/>
    <property type="match status" value="1"/>
</dbReference>
<dbReference type="InterPro" id="IPR011701">
    <property type="entry name" value="MFS"/>
</dbReference>
<dbReference type="EMBL" id="NOWF01000002">
    <property type="protein sequence ID" value="OYD09048.1"/>
    <property type="molecule type" value="Genomic_DNA"/>
</dbReference>
<keyword evidence="14" id="KW-1185">Reference proteome</keyword>
<feature type="transmembrane region" description="Helical" evidence="11">
    <location>
        <begin position="61"/>
        <end position="85"/>
    </location>
</feature>
<dbReference type="FunFam" id="1.20.1250.20:FF:000001">
    <property type="entry name" value="Dicarboxylate MFS transporter"/>
    <property type="match status" value="1"/>
</dbReference>
<keyword evidence="5 11" id="KW-0812">Transmembrane</keyword>
<evidence type="ECO:0000256" key="3">
    <source>
        <dbReference type="ARBA" id="ARBA00022448"/>
    </source>
</evidence>
<feature type="domain" description="Major facilitator superfamily (MFS) profile" evidence="12">
    <location>
        <begin position="23"/>
        <end position="437"/>
    </location>
</feature>
<evidence type="ECO:0000256" key="11">
    <source>
        <dbReference type="SAM" id="Phobius"/>
    </source>
</evidence>
<dbReference type="PANTHER" id="PTHR43045">
    <property type="entry name" value="SHIKIMATE TRANSPORTER"/>
    <property type="match status" value="1"/>
</dbReference>
<feature type="transmembrane region" description="Helical" evidence="11">
    <location>
        <begin position="341"/>
        <end position="366"/>
    </location>
</feature>
<dbReference type="OrthoDB" id="9783227at2"/>
<proteinExistence type="inferred from homology"/>
<feature type="transmembrane region" description="Helical" evidence="11">
    <location>
        <begin position="285"/>
        <end position="304"/>
    </location>
</feature>
<dbReference type="InterPro" id="IPR020846">
    <property type="entry name" value="MFS_dom"/>
</dbReference>
<feature type="transmembrane region" description="Helical" evidence="11">
    <location>
        <begin position="408"/>
        <end position="430"/>
    </location>
</feature>
<keyword evidence="7 11" id="KW-1133">Transmembrane helix</keyword>
<keyword evidence="6" id="KW-0769">Symport</keyword>
<dbReference type="Pfam" id="PF07690">
    <property type="entry name" value="MFS_1"/>
    <property type="match status" value="1"/>
</dbReference>
<evidence type="ECO:0000256" key="10">
    <source>
        <dbReference type="ARBA" id="ARBA00039918"/>
    </source>
</evidence>
<dbReference type="RefSeq" id="WP_094263397.1">
    <property type="nucleotide sequence ID" value="NZ_NOWF01000002.1"/>
</dbReference>
<evidence type="ECO:0000256" key="7">
    <source>
        <dbReference type="ARBA" id="ARBA00022989"/>
    </source>
</evidence>
<evidence type="ECO:0000256" key="1">
    <source>
        <dbReference type="ARBA" id="ARBA00004651"/>
    </source>
</evidence>
<feature type="transmembrane region" description="Helical" evidence="11">
    <location>
        <begin position="249"/>
        <end position="273"/>
    </location>
</feature>
<dbReference type="PROSITE" id="PS00217">
    <property type="entry name" value="SUGAR_TRANSPORT_2"/>
    <property type="match status" value="1"/>
</dbReference>
<evidence type="ECO:0000256" key="6">
    <source>
        <dbReference type="ARBA" id="ARBA00022847"/>
    </source>
</evidence>
<comment type="caution">
    <text evidence="13">The sequence shown here is derived from an EMBL/GenBank/DDBJ whole genome shotgun (WGS) entry which is preliminary data.</text>
</comment>
<dbReference type="PANTHER" id="PTHR43045:SF1">
    <property type="entry name" value="SHIKIMATE TRANSPORTER"/>
    <property type="match status" value="1"/>
</dbReference>
<feature type="transmembrane region" description="Helical" evidence="11">
    <location>
        <begin position="38"/>
        <end position="55"/>
    </location>
</feature>
<dbReference type="GO" id="GO:0005886">
    <property type="term" value="C:plasma membrane"/>
    <property type="evidence" value="ECO:0007669"/>
    <property type="project" value="UniProtKB-SubCell"/>
</dbReference>
<sequence length="440" mass="47461">MANVNPSPRIRDPKPWQKTPVRVLAASLAGTAIEWYDFFLYGIAASLVFGTLFFPPDMDPFIGLLLAYATFGIPFFIRPLGGLIFSHIGDRIGRKKTLVLTIMLMGIATVLIGLLPGYASIGIAAPILLTLLRIIQGIGIGGEWGGALLLAVEYSSTQRRGFFGSVPQIGVPIGLLLGTLVMSVTTLLPEKAFLAWGWRIPFILSAVLVIVGLWIRKGIDETPAFQKAREKGHIAKVPLLDTFRYHWKAVLTAVGMKVVETGPFYIFSTYIISYATTHQEYSDSTVLNAITLGTLVCSLLIPWMGHLSDRFGRKPVYITGTFGIILIAFPYFYLISLQSPLMLTLATVAALGIIWAAVTAVLGTLYSEAFSTQVRYTGVTVGYQLGAALAGGTAPMIAAALVQQYGGSWIPLAVYLIVTALLSLAAISAVRETKGSKLPD</sequence>
<dbReference type="Proteomes" id="UP000215459">
    <property type="component" value="Unassembled WGS sequence"/>
</dbReference>
<keyword evidence="8 11" id="KW-0472">Membrane</keyword>
<dbReference type="Gene3D" id="1.20.1250.20">
    <property type="entry name" value="MFS general substrate transporter like domains"/>
    <property type="match status" value="2"/>
</dbReference>
<name>A0A235B9R5_9BACL</name>
<evidence type="ECO:0000256" key="9">
    <source>
        <dbReference type="ARBA" id="ARBA00037295"/>
    </source>
</evidence>
<feature type="transmembrane region" description="Helical" evidence="11">
    <location>
        <begin position="316"/>
        <end position="335"/>
    </location>
</feature>